<reference evidence="3 4" key="1">
    <citation type="submission" date="2020-12" db="EMBL/GenBank/DDBJ databases">
        <title>Draft genome sequence of furan degrading bacterial strain FUR100.</title>
        <authorList>
            <person name="Woiski C."/>
        </authorList>
    </citation>
    <scope>NUCLEOTIDE SEQUENCE [LARGE SCALE GENOMIC DNA]</scope>
    <source>
        <strain evidence="3 4">FUR100</strain>
    </source>
</reference>
<name>A0A8I1D9L0_RHOER</name>
<feature type="domain" description="NUMOD4" evidence="1">
    <location>
        <begin position="9"/>
        <end position="48"/>
    </location>
</feature>
<dbReference type="InterPro" id="IPR003615">
    <property type="entry name" value="HNH_nuc"/>
</dbReference>
<keyword evidence="3" id="KW-0378">Hydrolase</keyword>
<gene>
    <name evidence="3" type="ORF">I3517_27285</name>
</gene>
<dbReference type="EMBL" id="JAECSB010000085">
    <property type="protein sequence ID" value="MBH5146312.1"/>
    <property type="molecule type" value="Genomic_DNA"/>
</dbReference>
<proteinExistence type="predicted"/>
<accession>A0A8I1D9L0</accession>
<dbReference type="Proteomes" id="UP000627573">
    <property type="component" value="Unassembled WGS sequence"/>
</dbReference>
<sequence length="164" mass="18764">MQPTQNAPEQWRAVVGHEGRYEISDQGRLRSIRRTSQLLIKGTQTHWGHTSVKLYRQGKCTRTFLHAVVLEAFVGPRPHGMESCHNNGNPADNRLTNLRWDTKSANIKDVVKHGNHNYARRTHCRHGHAYDDQNTMICPSDPNHRRCRACLKAARKIKAARKAS</sequence>
<protein>
    <submittedName>
        <fullName evidence="3">NUMOD4 motif-containing HNH endonuclease</fullName>
    </submittedName>
</protein>
<dbReference type="Gene3D" id="3.90.75.20">
    <property type="match status" value="1"/>
</dbReference>
<evidence type="ECO:0000259" key="1">
    <source>
        <dbReference type="Pfam" id="PF07463"/>
    </source>
</evidence>
<dbReference type="GO" id="GO:0004519">
    <property type="term" value="F:endonuclease activity"/>
    <property type="evidence" value="ECO:0007669"/>
    <property type="project" value="UniProtKB-KW"/>
</dbReference>
<comment type="caution">
    <text evidence="3">The sequence shown here is derived from an EMBL/GenBank/DDBJ whole genome shotgun (WGS) entry which is preliminary data.</text>
</comment>
<feature type="domain" description="HNH nuclease" evidence="2">
    <location>
        <begin position="64"/>
        <end position="106"/>
    </location>
</feature>
<dbReference type="InterPro" id="IPR044925">
    <property type="entry name" value="His-Me_finger_sf"/>
</dbReference>
<dbReference type="RefSeq" id="WP_197941920.1">
    <property type="nucleotide sequence ID" value="NZ_JAECSB010000085.1"/>
</dbReference>
<dbReference type="Pfam" id="PF07463">
    <property type="entry name" value="NUMOD4"/>
    <property type="match status" value="1"/>
</dbReference>
<dbReference type="InterPro" id="IPR010902">
    <property type="entry name" value="NUMOD4"/>
</dbReference>
<keyword evidence="4" id="KW-1185">Reference proteome</keyword>
<dbReference type="SUPFAM" id="SSF54060">
    <property type="entry name" value="His-Me finger endonucleases"/>
    <property type="match status" value="1"/>
</dbReference>
<evidence type="ECO:0000313" key="3">
    <source>
        <dbReference type="EMBL" id="MBH5146312.1"/>
    </source>
</evidence>
<keyword evidence="3" id="KW-0540">Nuclease</keyword>
<dbReference type="GO" id="GO:0016788">
    <property type="term" value="F:hydrolase activity, acting on ester bonds"/>
    <property type="evidence" value="ECO:0007669"/>
    <property type="project" value="InterPro"/>
</dbReference>
<keyword evidence="3" id="KW-0255">Endonuclease</keyword>
<organism evidence="3 4">
    <name type="scientific">Rhodococcus erythropolis</name>
    <name type="common">Arthrobacter picolinophilus</name>
    <dbReference type="NCBI Taxonomy" id="1833"/>
    <lineage>
        <taxon>Bacteria</taxon>
        <taxon>Bacillati</taxon>
        <taxon>Actinomycetota</taxon>
        <taxon>Actinomycetes</taxon>
        <taxon>Mycobacteriales</taxon>
        <taxon>Nocardiaceae</taxon>
        <taxon>Rhodococcus</taxon>
        <taxon>Rhodococcus erythropolis group</taxon>
    </lineage>
</organism>
<dbReference type="AlphaFoldDB" id="A0A8I1D9L0"/>
<dbReference type="Pfam" id="PF13392">
    <property type="entry name" value="HNH_3"/>
    <property type="match status" value="1"/>
</dbReference>
<evidence type="ECO:0000313" key="4">
    <source>
        <dbReference type="Proteomes" id="UP000627573"/>
    </source>
</evidence>
<evidence type="ECO:0000259" key="2">
    <source>
        <dbReference type="Pfam" id="PF13392"/>
    </source>
</evidence>